<gene>
    <name evidence="9" type="ORF">GCM10009640_07830</name>
</gene>
<keyword evidence="3 7" id="KW-0732">Signal</keyword>
<keyword evidence="6" id="KW-0472">Membrane</keyword>
<evidence type="ECO:0000313" key="9">
    <source>
        <dbReference type="EMBL" id="GAA1419667.1"/>
    </source>
</evidence>
<feature type="compositionally biased region" description="Low complexity" evidence="5">
    <location>
        <begin position="135"/>
        <end position="172"/>
    </location>
</feature>
<dbReference type="InterPro" id="IPR014756">
    <property type="entry name" value="Ig_E-set"/>
</dbReference>
<feature type="compositionally biased region" description="Low complexity" evidence="5">
    <location>
        <begin position="182"/>
        <end position="191"/>
    </location>
</feature>
<feature type="transmembrane region" description="Helical" evidence="6">
    <location>
        <begin position="198"/>
        <end position="217"/>
    </location>
</feature>
<evidence type="ECO:0000259" key="8">
    <source>
        <dbReference type="Pfam" id="PF04234"/>
    </source>
</evidence>
<reference evidence="10" key="1">
    <citation type="journal article" date="2019" name="Int. J. Syst. Evol. Microbiol.">
        <title>The Global Catalogue of Microorganisms (GCM) 10K type strain sequencing project: providing services to taxonomists for standard genome sequencing and annotation.</title>
        <authorList>
            <consortium name="The Broad Institute Genomics Platform"/>
            <consortium name="The Broad Institute Genome Sequencing Center for Infectious Disease"/>
            <person name="Wu L."/>
            <person name="Ma J."/>
        </authorList>
    </citation>
    <scope>NUCLEOTIDE SEQUENCE [LARGE SCALE GENOMIC DNA]</scope>
    <source>
        <strain evidence="10">JCM 12398</strain>
    </source>
</reference>
<keyword evidence="2" id="KW-0479">Metal-binding</keyword>
<accession>A0ABP4JGU2</accession>
<comment type="caution">
    <text evidence="9">The sequence shown here is derived from an EMBL/GenBank/DDBJ whole genome shotgun (WGS) entry which is preliminary data.</text>
</comment>
<name>A0ABP4JGU2_9MICO</name>
<keyword evidence="6" id="KW-1133">Transmembrane helix</keyword>
<feature type="signal peptide" evidence="7">
    <location>
        <begin position="1"/>
        <end position="18"/>
    </location>
</feature>
<dbReference type="SUPFAM" id="SSF81296">
    <property type="entry name" value="E set domains"/>
    <property type="match status" value="1"/>
</dbReference>
<dbReference type="InterPro" id="IPR007348">
    <property type="entry name" value="CopC_dom"/>
</dbReference>
<dbReference type="EMBL" id="BAAAKK010000001">
    <property type="protein sequence ID" value="GAA1419667.1"/>
    <property type="molecule type" value="Genomic_DNA"/>
</dbReference>
<feature type="chain" id="PRO_5046696478" description="CopC domain-containing protein" evidence="7">
    <location>
        <begin position="19"/>
        <end position="231"/>
    </location>
</feature>
<evidence type="ECO:0000256" key="3">
    <source>
        <dbReference type="ARBA" id="ARBA00022729"/>
    </source>
</evidence>
<evidence type="ECO:0000256" key="2">
    <source>
        <dbReference type="ARBA" id="ARBA00022723"/>
    </source>
</evidence>
<dbReference type="Proteomes" id="UP001501266">
    <property type="component" value="Unassembled WGS sequence"/>
</dbReference>
<protein>
    <recommendedName>
        <fullName evidence="8">CopC domain-containing protein</fullName>
    </recommendedName>
</protein>
<proteinExistence type="predicted"/>
<evidence type="ECO:0000256" key="7">
    <source>
        <dbReference type="SAM" id="SignalP"/>
    </source>
</evidence>
<evidence type="ECO:0000256" key="4">
    <source>
        <dbReference type="ARBA" id="ARBA00023008"/>
    </source>
</evidence>
<sequence>MHAVLAAVAVTLLLPAHASVIGSTPQDGSAVTEQPGTVSVVLNEEIIDVPGGQSANALQLTDASGLYYGDGCATVDGDTISLDAELGAAGDYTLAYQVVSADGHAVSGEIAFAFEPVDGIGGPDGATEAPVCDAAAPAAPVESEPTTTEPSATEPAATEAAALETPGAATDAPEVTASSDQGAPIESEAPAEEAGGQLPFLAIGVLAVLAVLAVIAYRANRLRKDRAADDA</sequence>
<dbReference type="PANTHER" id="PTHR34820:SF4">
    <property type="entry name" value="INNER MEMBRANE PROTEIN YEBZ"/>
    <property type="match status" value="1"/>
</dbReference>
<dbReference type="Gene3D" id="2.60.40.1220">
    <property type="match status" value="1"/>
</dbReference>
<keyword evidence="4" id="KW-0186">Copper</keyword>
<dbReference type="PANTHER" id="PTHR34820">
    <property type="entry name" value="INNER MEMBRANE PROTEIN YEBZ"/>
    <property type="match status" value="1"/>
</dbReference>
<organism evidence="9 10">
    <name type="scientific">Agrococcus citreus</name>
    <dbReference type="NCBI Taxonomy" id="84643"/>
    <lineage>
        <taxon>Bacteria</taxon>
        <taxon>Bacillati</taxon>
        <taxon>Actinomycetota</taxon>
        <taxon>Actinomycetes</taxon>
        <taxon>Micrococcales</taxon>
        <taxon>Microbacteriaceae</taxon>
        <taxon>Agrococcus</taxon>
    </lineage>
</organism>
<keyword evidence="10" id="KW-1185">Reference proteome</keyword>
<comment type="subcellular location">
    <subcellularLocation>
        <location evidence="1">Cell envelope</location>
    </subcellularLocation>
</comment>
<keyword evidence="6" id="KW-0812">Transmembrane</keyword>
<evidence type="ECO:0000313" key="10">
    <source>
        <dbReference type="Proteomes" id="UP001501266"/>
    </source>
</evidence>
<dbReference type="Pfam" id="PF04234">
    <property type="entry name" value="CopC"/>
    <property type="match status" value="1"/>
</dbReference>
<feature type="region of interest" description="Disordered" evidence="5">
    <location>
        <begin position="135"/>
        <end position="191"/>
    </location>
</feature>
<feature type="domain" description="CopC" evidence="8">
    <location>
        <begin position="17"/>
        <end position="113"/>
    </location>
</feature>
<evidence type="ECO:0000256" key="5">
    <source>
        <dbReference type="SAM" id="MobiDB-lite"/>
    </source>
</evidence>
<dbReference type="InterPro" id="IPR014755">
    <property type="entry name" value="Cu-Rt/internalin_Ig-like"/>
</dbReference>
<evidence type="ECO:0000256" key="1">
    <source>
        <dbReference type="ARBA" id="ARBA00004196"/>
    </source>
</evidence>
<evidence type="ECO:0000256" key="6">
    <source>
        <dbReference type="SAM" id="Phobius"/>
    </source>
</evidence>
<dbReference type="RefSeq" id="WP_343917518.1">
    <property type="nucleotide sequence ID" value="NZ_BAAAKK010000001.1"/>
</dbReference>
<dbReference type="InterPro" id="IPR032694">
    <property type="entry name" value="CopC/D"/>
</dbReference>